<protein>
    <submittedName>
        <fullName evidence="3">EB domain-containing protein</fullName>
    </submittedName>
</protein>
<sequence length="157" mass="17444">MGEDCSVTADACEERIQHAAMPNGGLPVLGNRACNVNNDGNRCIASIDPKRGPMYDCICNAEKWSADSSLPYDNCLKQVSRCDQIICVRGQCYDSRDGNERARENELSIIRQRYEPPQSLPCLIKTMAKQEEYTAYEAVLSTTKREVAHTAYSRGTG</sequence>
<dbReference type="EMBL" id="UYSU01001377">
    <property type="protein sequence ID" value="VDL86806.1"/>
    <property type="molecule type" value="Genomic_DNA"/>
</dbReference>
<dbReference type="AlphaFoldDB" id="A0A183S9Z7"/>
<dbReference type="Proteomes" id="UP000275846">
    <property type="component" value="Unassembled WGS sequence"/>
</dbReference>
<name>A0A183S9Z7_SCHSO</name>
<proteinExistence type="predicted"/>
<gene>
    <name evidence="1" type="ORF">SSLN_LOCUS1045</name>
</gene>
<evidence type="ECO:0000313" key="1">
    <source>
        <dbReference type="EMBL" id="VDL86806.1"/>
    </source>
</evidence>
<reference evidence="1 2" key="2">
    <citation type="submission" date="2018-11" db="EMBL/GenBank/DDBJ databases">
        <authorList>
            <consortium name="Pathogen Informatics"/>
        </authorList>
    </citation>
    <scope>NUCLEOTIDE SEQUENCE [LARGE SCALE GENOMIC DNA]</scope>
    <source>
        <strain evidence="1 2">NST_G2</strain>
    </source>
</reference>
<dbReference type="OrthoDB" id="446173at2759"/>
<evidence type="ECO:0000313" key="3">
    <source>
        <dbReference type="WBParaSite" id="SSLN_0000108501-mRNA-1"/>
    </source>
</evidence>
<reference evidence="3" key="1">
    <citation type="submission" date="2016-06" db="UniProtKB">
        <authorList>
            <consortium name="WormBaseParasite"/>
        </authorList>
    </citation>
    <scope>IDENTIFICATION</scope>
</reference>
<organism evidence="3">
    <name type="scientific">Schistocephalus solidus</name>
    <name type="common">Tapeworm</name>
    <dbReference type="NCBI Taxonomy" id="70667"/>
    <lineage>
        <taxon>Eukaryota</taxon>
        <taxon>Metazoa</taxon>
        <taxon>Spiralia</taxon>
        <taxon>Lophotrochozoa</taxon>
        <taxon>Platyhelminthes</taxon>
        <taxon>Cestoda</taxon>
        <taxon>Eucestoda</taxon>
        <taxon>Diphyllobothriidea</taxon>
        <taxon>Diphyllobothriidae</taxon>
        <taxon>Schistocephalus</taxon>
    </lineage>
</organism>
<keyword evidence="2" id="KW-1185">Reference proteome</keyword>
<dbReference type="WBParaSite" id="SSLN_0000108501-mRNA-1">
    <property type="protein sequence ID" value="SSLN_0000108501-mRNA-1"/>
    <property type="gene ID" value="SSLN_0000108501"/>
</dbReference>
<evidence type="ECO:0000313" key="2">
    <source>
        <dbReference type="Proteomes" id="UP000275846"/>
    </source>
</evidence>
<accession>A0A183S9Z7</accession>
<dbReference type="STRING" id="70667.A0A183S9Z7"/>